<accession>A0A344TK55</accession>
<dbReference type="EMBL" id="CP030850">
    <property type="protein sequence ID" value="AXE19026.1"/>
    <property type="molecule type" value="Genomic_DNA"/>
</dbReference>
<name>A0A344TK55_9BACT</name>
<dbReference type="AlphaFoldDB" id="A0A344TK55"/>
<keyword evidence="2" id="KW-1185">Reference proteome</keyword>
<proteinExistence type="predicted"/>
<sequence>MKINKIHEVTFNTDETIISATVSNREELVLLMSSAGVIRYKINEKNEQYLFSVKSDLYSDGGFDITAQSTIYTLGTIVVVVNDYKRHGYIHYPEKYHVLHLWREDYYADISCYPIALFKNETGVPHIIYGVAWNHVQIMNLDTRQILTAAKSLIEENAEEKHIEFYKAFSVDDEEPWPRPYDYFFGKLHVSPDKRKFLSAGWAWGSCDAYTVYDIEHFINSNRIADVKIGAWNHENRAVCWIDGETVAIAYNPFTEEDENSTADSPCEIHFYKIDGDNAVLEKQIPIIGLDISDLKIYYNKNLNSIIALSGKIGIAIIELDGQIIFQDTNLKVDEYFIETSLFIQKSDKTILVYEINE</sequence>
<dbReference type="Proteomes" id="UP000251993">
    <property type="component" value="Chromosome"/>
</dbReference>
<dbReference type="RefSeq" id="WP_114067806.1">
    <property type="nucleotide sequence ID" value="NZ_CP030850.1"/>
</dbReference>
<protein>
    <submittedName>
        <fullName evidence="1">Uncharacterized protein</fullName>
    </submittedName>
</protein>
<reference evidence="1 2" key="1">
    <citation type="submission" date="2018-07" db="EMBL/GenBank/DDBJ databases">
        <title>Genome sequencing of Runella.</title>
        <authorList>
            <person name="Baek M.-G."/>
            <person name="Yi H."/>
        </authorList>
    </citation>
    <scope>NUCLEOTIDE SEQUENCE [LARGE SCALE GENOMIC DNA]</scope>
    <source>
        <strain evidence="1 2">HYN0085</strain>
    </source>
</reference>
<dbReference type="KEGG" id="run:DR864_15345"/>
<organism evidence="1 2">
    <name type="scientific">Runella rosea</name>
    <dbReference type="NCBI Taxonomy" id="2259595"/>
    <lineage>
        <taxon>Bacteria</taxon>
        <taxon>Pseudomonadati</taxon>
        <taxon>Bacteroidota</taxon>
        <taxon>Cytophagia</taxon>
        <taxon>Cytophagales</taxon>
        <taxon>Spirosomataceae</taxon>
        <taxon>Runella</taxon>
    </lineage>
</organism>
<evidence type="ECO:0000313" key="2">
    <source>
        <dbReference type="Proteomes" id="UP000251993"/>
    </source>
</evidence>
<evidence type="ECO:0000313" key="1">
    <source>
        <dbReference type="EMBL" id="AXE19026.1"/>
    </source>
</evidence>
<dbReference type="OrthoDB" id="650178at2"/>
<gene>
    <name evidence="1" type="ORF">DR864_15345</name>
</gene>